<evidence type="ECO:0000256" key="1">
    <source>
        <dbReference type="SAM" id="MobiDB-lite"/>
    </source>
</evidence>
<comment type="caution">
    <text evidence="2">The sequence shown here is derived from an EMBL/GenBank/DDBJ whole genome shotgun (WGS) entry which is preliminary data.</text>
</comment>
<dbReference type="EMBL" id="MRZV01000954">
    <property type="protein sequence ID" value="PIK42184.1"/>
    <property type="molecule type" value="Genomic_DNA"/>
</dbReference>
<organism evidence="2 3">
    <name type="scientific">Stichopus japonicus</name>
    <name type="common">Sea cucumber</name>
    <dbReference type="NCBI Taxonomy" id="307972"/>
    <lineage>
        <taxon>Eukaryota</taxon>
        <taxon>Metazoa</taxon>
        <taxon>Echinodermata</taxon>
        <taxon>Eleutherozoa</taxon>
        <taxon>Echinozoa</taxon>
        <taxon>Holothuroidea</taxon>
        <taxon>Aspidochirotacea</taxon>
        <taxon>Aspidochirotida</taxon>
        <taxon>Stichopodidae</taxon>
        <taxon>Apostichopus</taxon>
    </lineage>
</organism>
<evidence type="ECO:0000313" key="3">
    <source>
        <dbReference type="Proteomes" id="UP000230750"/>
    </source>
</evidence>
<protein>
    <submittedName>
        <fullName evidence="2">Uncharacterized protein</fullName>
    </submittedName>
</protein>
<gene>
    <name evidence="2" type="ORF">BSL78_20963</name>
</gene>
<feature type="region of interest" description="Disordered" evidence="1">
    <location>
        <begin position="20"/>
        <end position="54"/>
    </location>
</feature>
<accession>A0A2G8K2G6</accession>
<dbReference type="Proteomes" id="UP000230750">
    <property type="component" value="Unassembled WGS sequence"/>
</dbReference>
<feature type="compositionally biased region" description="Polar residues" evidence="1">
    <location>
        <begin position="22"/>
        <end position="32"/>
    </location>
</feature>
<reference evidence="2 3" key="1">
    <citation type="journal article" date="2017" name="PLoS Biol.">
        <title>The sea cucumber genome provides insights into morphological evolution and visceral regeneration.</title>
        <authorList>
            <person name="Zhang X."/>
            <person name="Sun L."/>
            <person name="Yuan J."/>
            <person name="Sun Y."/>
            <person name="Gao Y."/>
            <person name="Zhang L."/>
            <person name="Li S."/>
            <person name="Dai H."/>
            <person name="Hamel J.F."/>
            <person name="Liu C."/>
            <person name="Yu Y."/>
            <person name="Liu S."/>
            <person name="Lin W."/>
            <person name="Guo K."/>
            <person name="Jin S."/>
            <person name="Xu P."/>
            <person name="Storey K.B."/>
            <person name="Huan P."/>
            <person name="Zhang T."/>
            <person name="Zhou Y."/>
            <person name="Zhang J."/>
            <person name="Lin C."/>
            <person name="Li X."/>
            <person name="Xing L."/>
            <person name="Huo D."/>
            <person name="Sun M."/>
            <person name="Wang L."/>
            <person name="Mercier A."/>
            <person name="Li F."/>
            <person name="Yang H."/>
            <person name="Xiang J."/>
        </authorList>
    </citation>
    <scope>NUCLEOTIDE SEQUENCE [LARGE SCALE GENOMIC DNA]</scope>
    <source>
        <strain evidence="2">Shaxun</strain>
        <tissue evidence="2">Muscle</tissue>
    </source>
</reference>
<proteinExistence type="predicted"/>
<sequence>MGSSRGLDDPRRLSIRAVTQRAIGQTHAQNPVSGRGRLGSTQKLPPRPHPPTGFTRFEPGGVRLLPDPHFLPKNQTVTFTPNEIFLPSFVTSCVDHERQALVPVRALKWYIERTKQLKPLTGSSSYQGHLSPRPERTPFHGGWPTSSGPTPSPGNLGARRPGRGSGGFPWKIL</sequence>
<feature type="region of interest" description="Disordered" evidence="1">
    <location>
        <begin position="120"/>
        <end position="173"/>
    </location>
</feature>
<evidence type="ECO:0000313" key="2">
    <source>
        <dbReference type="EMBL" id="PIK42184.1"/>
    </source>
</evidence>
<dbReference type="AlphaFoldDB" id="A0A2G8K2G6"/>
<keyword evidence="3" id="KW-1185">Reference proteome</keyword>
<name>A0A2G8K2G6_STIJA</name>